<gene>
    <name evidence="2" type="ORF">ABUW04_16465</name>
</gene>
<reference evidence="2 3" key="1">
    <citation type="submission" date="2024-06" db="EMBL/GenBank/DDBJ databases">
        <authorList>
            <person name="Lee S.D."/>
        </authorList>
    </citation>
    <scope>NUCLEOTIDE SEQUENCE [LARGE SCALE GENOMIC DNA]</scope>
    <source>
        <strain evidence="2 3">N1-10</strain>
    </source>
</reference>
<dbReference type="Gene3D" id="3.40.50.1820">
    <property type="entry name" value="alpha/beta hydrolase"/>
    <property type="match status" value="1"/>
</dbReference>
<organism evidence="2 3">
    <name type="scientific">Streptacidiphilus jeojiensis</name>
    <dbReference type="NCBI Taxonomy" id="3229225"/>
    <lineage>
        <taxon>Bacteria</taxon>
        <taxon>Bacillati</taxon>
        <taxon>Actinomycetota</taxon>
        <taxon>Actinomycetes</taxon>
        <taxon>Kitasatosporales</taxon>
        <taxon>Streptomycetaceae</taxon>
        <taxon>Streptacidiphilus</taxon>
    </lineage>
</organism>
<dbReference type="InterPro" id="IPR029058">
    <property type="entry name" value="AB_hydrolase_fold"/>
</dbReference>
<dbReference type="InterPro" id="IPR000073">
    <property type="entry name" value="AB_hydrolase_1"/>
</dbReference>
<comment type="caution">
    <text evidence="2">The sequence shown here is derived from an EMBL/GenBank/DDBJ whole genome shotgun (WGS) entry which is preliminary data.</text>
</comment>
<evidence type="ECO:0000313" key="2">
    <source>
        <dbReference type="EMBL" id="MFC1439852.1"/>
    </source>
</evidence>
<accession>A0ABV6XPA9</accession>
<feature type="domain" description="AB hydrolase-1" evidence="1">
    <location>
        <begin position="32"/>
        <end position="266"/>
    </location>
</feature>
<evidence type="ECO:0000313" key="3">
    <source>
        <dbReference type="Proteomes" id="UP001592581"/>
    </source>
</evidence>
<dbReference type="SUPFAM" id="SSF53474">
    <property type="entry name" value="alpha/beta-Hydrolases"/>
    <property type="match status" value="1"/>
</dbReference>
<keyword evidence="3" id="KW-1185">Reference proteome</keyword>
<name>A0ABV6XPA9_9ACTN</name>
<dbReference type="Proteomes" id="UP001592581">
    <property type="component" value="Unassembled WGS sequence"/>
</dbReference>
<protein>
    <submittedName>
        <fullName evidence="2">Alpha/beta hydrolase</fullName>
    </submittedName>
</protein>
<dbReference type="EMBL" id="JBEUKS010000005">
    <property type="protein sequence ID" value="MFC1439852.1"/>
    <property type="molecule type" value="Genomic_DNA"/>
</dbReference>
<sequence length="273" mass="28860">MTSSVPVTSGTLAVPGARLYYELRGSGPLVAIVGAPMHSAPFAPLADLLAADHRVLTMDPRGHFGSVPDDPDADSSPRQRADDLAALIRHVDAGPAAVLGSSGGAVTTLALLQAHQELVRTAVAHEPPLAQLLDDREQQSAANEETIATYESGDTLGAVRRFMANAGLVMPEEVFLQVFGGEKSPEEVGSERFFYLHELRGTAGWAPDLDALRATTDRLVIGIGEASAGQFCDRTSRALATELKIEPVVFPGGHGGFMENPAAFADRLREVID</sequence>
<dbReference type="GO" id="GO:0016787">
    <property type="term" value="F:hydrolase activity"/>
    <property type="evidence" value="ECO:0007669"/>
    <property type="project" value="UniProtKB-KW"/>
</dbReference>
<keyword evidence="2" id="KW-0378">Hydrolase</keyword>
<dbReference type="RefSeq" id="WP_380565474.1">
    <property type="nucleotide sequence ID" value="NZ_JBEUKS010000005.1"/>
</dbReference>
<dbReference type="Pfam" id="PF12697">
    <property type="entry name" value="Abhydrolase_6"/>
    <property type="match status" value="1"/>
</dbReference>
<proteinExistence type="predicted"/>
<evidence type="ECO:0000259" key="1">
    <source>
        <dbReference type="Pfam" id="PF12697"/>
    </source>
</evidence>